<dbReference type="AlphaFoldDB" id="A0ABD2IC54"/>
<dbReference type="Proteomes" id="UP001620626">
    <property type="component" value="Unassembled WGS sequence"/>
</dbReference>
<sequence length="719" mass="81235">MGKDKVKRWTIAENGRMAETSQTVKIPWPQKHPANFVFEQWPHVEQDEFQKAIIIYLNNQINFAISKNRREMAQKFDDISVDPSTTNTNSPNNEHFARTTMTSTASAIDQRRREKGFAQVDIENANSPDLRNVIASSQSFKKAAFREQVAEEEEGCAWLIRAEAVSPSASKKKTAKSSKKDGATTTTTGADAGTTTATDNTNASQQSERSEGSATDGSSRGSEAEATNTGGTAADGVCEQQVKTTTTCNKQRQQHDDFSQIPCSQYWDLKQHNETAKHSKNLARFSKKKSKQQQPFLTTNENKQDQFSADLCKALVSANIPFFKLNKAVLMDETTDKMGRMMANLLIGKLDGKKWHPPHLISVKALEKVDSGAMARFVNEGLDSFSGDIKKERVLFLVTDGAAYMKKAGKQLKVFYTNLLHVTCLCHALHRVAEKVRDEFTQVVDQFNSDDAVCVNECQLSFNNSVWQDLAYIHSNFGQLATAITKLETQGMTIFDAMDVFAGVHNQMDNVYGEKANEIRKKFADIVAKNHGIEKVKTTYTDKCKGVCCWFVLAISIVAFVALSVWMIIHYVIETNESLPSPLVTLAMVLFTAIIIALVFLCCNKTYFECKHTALEVLFNCDSCGHNVHRTYECFIYFVYVNYVDNRRRHRWYRYCSNKTYSPWGRYTAENVTRTVEQKPRPTTTIETVEREFIEMSGDEKDDYTTSWAWTSDLISRLD</sequence>
<dbReference type="InterPro" id="IPR012337">
    <property type="entry name" value="RNaseH-like_sf"/>
</dbReference>
<feature type="compositionally biased region" description="Polar residues" evidence="1">
    <location>
        <begin position="212"/>
        <end position="221"/>
    </location>
</feature>
<dbReference type="SUPFAM" id="SSF53098">
    <property type="entry name" value="Ribonuclease H-like"/>
    <property type="match status" value="1"/>
</dbReference>
<name>A0ABD2IC54_9BILA</name>
<evidence type="ECO:0000256" key="1">
    <source>
        <dbReference type="SAM" id="MobiDB-lite"/>
    </source>
</evidence>
<feature type="compositionally biased region" description="Low complexity" evidence="1">
    <location>
        <begin position="183"/>
        <end position="204"/>
    </location>
</feature>
<reference evidence="3 4" key="1">
    <citation type="submission" date="2024-10" db="EMBL/GenBank/DDBJ databases">
        <authorList>
            <person name="Kim D."/>
        </authorList>
    </citation>
    <scope>NUCLEOTIDE SEQUENCE [LARGE SCALE GENOMIC DNA]</scope>
    <source>
        <strain evidence="3">BH-2024</strain>
    </source>
</reference>
<keyword evidence="2" id="KW-1133">Transmembrane helix</keyword>
<proteinExistence type="predicted"/>
<comment type="caution">
    <text evidence="3">The sequence shown here is derived from an EMBL/GenBank/DDBJ whole genome shotgun (WGS) entry which is preliminary data.</text>
</comment>
<evidence type="ECO:0000313" key="4">
    <source>
        <dbReference type="Proteomes" id="UP001620626"/>
    </source>
</evidence>
<keyword evidence="4" id="KW-1185">Reference proteome</keyword>
<feature type="transmembrane region" description="Helical" evidence="2">
    <location>
        <begin position="550"/>
        <end position="571"/>
    </location>
</feature>
<feature type="transmembrane region" description="Helical" evidence="2">
    <location>
        <begin position="583"/>
        <end position="601"/>
    </location>
</feature>
<evidence type="ECO:0000256" key="2">
    <source>
        <dbReference type="SAM" id="Phobius"/>
    </source>
</evidence>
<keyword evidence="2" id="KW-0472">Membrane</keyword>
<feature type="region of interest" description="Disordered" evidence="1">
    <location>
        <begin position="167"/>
        <end position="235"/>
    </location>
</feature>
<evidence type="ECO:0008006" key="5">
    <source>
        <dbReference type="Google" id="ProtNLM"/>
    </source>
</evidence>
<evidence type="ECO:0000313" key="3">
    <source>
        <dbReference type="EMBL" id="KAL3077879.1"/>
    </source>
</evidence>
<organism evidence="3 4">
    <name type="scientific">Heterodera trifolii</name>
    <dbReference type="NCBI Taxonomy" id="157864"/>
    <lineage>
        <taxon>Eukaryota</taxon>
        <taxon>Metazoa</taxon>
        <taxon>Ecdysozoa</taxon>
        <taxon>Nematoda</taxon>
        <taxon>Chromadorea</taxon>
        <taxon>Rhabditida</taxon>
        <taxon>Tylenchina</taxon>
        <taxon>Tylenchomorpha</taxon>
        <taxon>Tylenchoidea</taxon>
        <taxon>Heteroderidae</taxon>
        <taxon>Heteroderinae</taxon>
        <taxon>Heterodera</taxon>
    </lineage>
</organism>
<accession>A0ABD2IC54</accession>
<feature type="region of interest" description="Disordered" evidence="1">
    <location>
        <begin position="279"/>
        <end position="302"/>
    </location>
</feature>
<protein>
    <recommendedName>
        <fullName evidence="5">DUF659 domain-containing protein</fullName>
    </recommendedName>
</protein>
<feature type="compositionally biased region" description="Low complexity" evidence="1">
    <location>
        <begin position="226"/>
        <end position="235"/>
    </location>
</feature>
<feature type="compositionally biased region" description="Basic residues" evidence="1">
    <location>
        <begin position="279"/>
        <end position="291"/>
    </location>
</feature>
<keyword evidence="2" id="KW-0812">Transmembrane</keyword>
<gene>
    <name evidence="3" type="ORF">niasHT_031258</name>
</gene>
<dbReference type="EMBL" id="JBICBT010001217">
    <property type="protein sequence ID" value="KAL3077879.1"/>
    <property type="molecule type" value="Genomic_DNA"/>
</dbReference>